<evidence type="ECO:0000313" key="2">
    <source>
        <dbReference type="EMBL" id="KAK2098066.1"/>
    </source>
</evidence>
<dbReference type="EMBL" id="JASSZA010000011">
    <property type="protein sequence ID" value="KAK2098066.1"/>
    <property type="molecule type" value="Genomic_DNA"/>
</dbReference>
<evidence type="ECO:0000256" key="1">
    <source>
        <dbReference type="SAM" id="MobiDB-lite"/>
    </source>
</evidence>
<keyword evidence="2" id="KW-0675">Receptor</keyword>
<gene>
    <name evidence="2" type="primary">LRP12_2</name>
    <name evidence="2" type="ORF">P7K49_023517</name>
</gene>
<reference evidence="2 3" key="1">
    <citation type="submission" date="2023-05" db="EMBL/GenBank/DDBJ databases">
        <title>B98-5 Cell Line De Novo Hybrid Assembly: An Optical Mapping Approach.</title>
        <authorList>
            <person name="Kananen K."/>
            <person name="Auerbach J.A."/>
            <person name="Kautto E."/>
            <person name="Blachly J.S."/>
        </authorList>
    </citation>
    <scope>NUCLEOTIDE SEQUENCE [LARGE SCALE GENOMIC DNA]</scope>
    <source>
        <strain evidence="2">B95-8</strain>
        <tissue evidence="2">Cell line</tissue>
    </source>
</reference>
<feature type="compositionally biased region" description="Polar residues" evidence="1">
    <location>
        <begin position="36"/>
        <end position="46"/>
    </location>
</feature>
<comment type="caution">
    <text evidence="2">The sequence shown here is derived from an EMBL/GenBank/DDBJ whole genome shotgun (WGS) entry which is preliminary data.</text>
</comment>
<keyword evidence="3" id="KW-1185">Reference proteome</keyword>
<name>A0ABQ9ULX7_SAGOE</name>
<feature type="compositionally biased region" description="Polar residues" evidence="1">
    <location>
        <begin position="81"/>
        <end position="93"/>
    </location>
</feature>
<dbReference type="Proteomes" id="UP001266305">
    <property type="component" value="Unassembled WGS sequence"/>
</dbReference>
<protein>
    <submittedName>
        <fullName evidence="2">Low-density lipoprotein receptor- protein 12</fullName>
    </submittedName>
</protein>
<feature type="region of interest" description="Disordered" evidence="1">
    <location>
        <begin position="79"/>
        <end position="106"/>
    </location>
</feature>
<accession>A0ABQ9ULX7</accession>
<keyword evidence="2" id="KW-0449">Lipoprotein</keyword>
<evidence type="ECO:0000313" key="3">
    <source>
        <dbReference type="Proteomes" id="UP001266305"/>
    </source>
</evidence>
<feature type="region of interest" description="Disordered" evidence="1">
    <location>
        <begin position="29"/>
        <end position="67"/>
    </location>
</feature>
<sequence length="195" mass="20872">MRDKIWQEHLVGLQLLCYKKSLPQRAVEATVGAGASPSTQSTQGGHANNGRDVPSVEPPSVSPAGHQLTSALSRVTRATLGRSSSVSQNQSPLRQLDNGVSGREDDDNVEMLIPISDGASDFDVNDCSRPLLDLASYQGQGLRQPYSATNPGVRPSNRDGPWEHCGIVHTAQIPDTCLEATLKNETSDDEALLLC</sequence>
<organism evidence="2 3">
    <name type="scientific">Saguinus oedipus</name>
    <name type="common">Cotton-top tamarin</name>
    <name type="synonym">Oedipomidas oedipus</name>
    <dbReference type="NCBI Taxonomy" id="9490"/>
    <lineage>
        <taxon>Eukaryota</taxon>
        <taxon>Metazoa</taxon>
        <taxon>Chordata</taxon>
        <taxon>Craniata</taxon>
        <taxon>Vertebrata</taxon>
        <taxon>Euteleostomi</taxon>
        <taxon>Mammalia</taxon>
        <taxon>Eutheria</taxon>
        <taxon>Euarchontoglires</taxon>
        <taxon>Primates</taxon>
        <taxon>Haplorrhini</taxon>
        <taxon>Platyrrhini</taxon>
        <taxon>Cebidae</taxon>
        <taxon>Callitrichinae</taxon>
        <taxon>Saguinus</taxon>
    </lineage>
</organism>
<proteinExistence type="predicted"/>